<reference evidence="2 3" key="1">
    <citation type="submission" date="2015-01" db="EMBL/GenBank/DDBJ databases">
        <authorList>
            <person name="Xiang T."/>
            <person name="Song Y."/>
            <person name="Huang L."/>
            <person name="Wang B."/>
            <person name="Wu P."/>
        </authorList>
    </citation>
    <scope>NUCLEOTIDE SEQUENCE [LARGE SCALE GENOMIC DNA]</scope>
    <source>
        <strain evidence="2 3">Cc12</strain>
    </source>
</reference>
<evidence type="ECO:0000313" key="2">
    <source>
        <dbReference type="EMBL" id="CEN41540.1"/>
    </source>
</evidence>
<dbReference type="AlphaFoldDB" id="A0A0B7HQF1"/>
<proteinExistence type="predicted"/>
<protein>
    <submittedName>
        <fullName evidence="2">Uncharacterized protein</fullName>
    </submittedName>
</protein>
<feature type="compositionally biased region" description="Basic and acidic residues" evidence="1">
    <location>
        <begin position="27"/>
        <end position="38"/>
    </location>
</feature>
<gene>
    <name evidence="2" type="ORF">CCAN12_810088</name>
</gene>
<dbReference type="EMBL" id="CDOE01000080">
    <property type="protein sequence ID" value="CEN41540.1"/>
    <property type="molecule type" value="Genomic_DNA"/>
</dbReference>
<evidence type="ECO:0000256" key="1">
    <source>
        <dbReference type="SAM" id="MobiDB-lite"/>
    </source>
</evidence>
<accession>A0A0B7HQF1</accession>
<feature type="region of interest" description="Disordered" evidence="1">
    <location>
        <begin position="19"/>
        <end position="38"/>
    </location>
</feature>
<sequence>MKTPVVWIVGGVDKGNDYSPPTALRTRKSESNYLLRER</sequence>
<evidence type="ECO:0000313" key="3">
    <source>
        <dbReference type="Proteomes" id="UP000044026"/>
    </source>
</evidence>
<name>A0A0B7HQF1_9FLAO</name>
<dbReference type="Proteomes" id="UP000044026">
    <property type="component" value="Unassembled WGS sequence"/>
</dbReference>
<organism evidence="2 3">
    <name type="scientific">Capnocytophaga canimorsus</name>
    <dbReference type="NCBI Taxonomy" id="28188"/>
    <lineage>
        <taxon>Bacteria</taxon>
        <taxon>Pseudomonadati</taxon>
        <taxon>Bacteroidota</taxon>
        <taxon>Flavobacteriia</taxon>
        <taxon>Flavobacteriales</taxon>
        <taxon>Flavobacteriaceae</taxon>
        <taxon>Capnocytophaga</taxon>
    </lineage>
</organism>